<dbReference type="OrthoDB" id="2421327at2759"/>
<dbReference type="EMBL" id="PGCJ01001571">
    <property type="protein sequence ID" value="PLW04743.1"/>
    <property type="molecule type" value="Genomic_DNA"/>
</dbReference>
<feature type="region of interest" description="Disordered" evidence="1">
    <location>
        <begin position="1"/>
        <end position="27"/>
    </location>
</feature>
<protein>
    <recommendedName>
        <fullName evidence="7">Cryptic loci regulator 2 N-terminal domain-containing protein</fullName>
    </recommendedName>
</protein>
<proteinExistence type="predicted"/>
<feature type="compositionally biased region" description="Basic and acidic residues" evidence="1">
    <location>
        <begin position="707"/>
        <end position="722"/>
    </location>
</feature>
<dbReference type="Pfam" id="PF16761">
    <property type="entry name" value="Clr2_transil"/>
    <property type="match status" value="1"/>
</dbReference>
<evidence type="ECO:0000259" key="3">
    <source>
        <dbReference type="Pfam" id="PF16761"/>
    </source>
</evidence>
<feature type="domain" description="Cryptic loci regulator 2 C-terminal" evidence="2">
    <location>
        <begin position="449"/>
        <end position="590"/>
    </location>
</feature>
<gene>
    <name evidence="5" type="ORF">PCANC_09461</name>
    <name evidence="4" type="ORF">PCANC_27737</name>
</gene>
<dbReference type="STRING" id="200324.A0A2N5RUS3"/>
<dbReference type="AlphaFoldDB" id="A0A2N5RUS3"/>
<feature type="region of interest" description="Disordered" evidence="1">
    <location>
        <begin position="681"/>
        <end position="722"/>
    </location>
</feature>
<feature type="region of interest" description="Disordered" evidence="1">
    <location>
        <begin position="175"/>
        <end position="203"/>
    </location>
</feature>
<feature type="compositionally biased region" description="Polar residues" evidence="1">
    <location>
        <begin position="681"/>
        <end position="706"/>
    </location>
</feature>
<feature type="region of interest" description="Disordered" evidence="1">
    <location>
        <begin position="534"/>
        <end position="557"/>
    </location>
</feature>
<dbReference type="InterPro" id="IPR018839">
    <property type="entry name" value="Tscrpt-silencing_Clr2_C"/>
</dbReference>
<dbReference type="Pfam" id="PF10383">
    <property type="entry name" value="Clr2"/>
    <property type="match status" value="1"/>
</dbReference>
<evidence type="ECO:0000259" key="2">
    <source>
        <dbReference type="Pfam" id="PF10383"/>
    </source>
</evidence>
<dbReference type="InterPro" id="IPR031915">
    <property type="entry name" value="Clr2_N"/>
</dbReference>
<reference evidence="4 6" key="1">
    <citation type="submission" date="2017-11" db="EMBL/GenBank/DDBJ databases">
        <title>De novo assembly and phasing of dikaryotic genomes from two isolates of Puccinia coronata f. sp. avenae, the causal agent of oat crown rust.</title>
        <authorList>
            <person name="Miller M.E."/>
            <person name="Zhang Y."/>
            <person name="Omidvar V."/>
            <person name="Sperschneider J."/>
            <person name="Schwessinger B."/>
            <person name="Raley C."/>
            <person name="Palmer J.M."/>
            <person name="Garnica D."/>
            <person name="Upadhyaya N."/>
            <person name="Rathjen J."/>
            <person name="Taylor J.M."/>
            <person name="Park R.F."/>
            <person name="Dodds P.N."/>
            <person name="Hirsch C.D."/>
            <person name="Kianian S.F."/>
            <person name="Figueroa M."/>
        </authorList>
    </citation>
    <scope>NUCLEOTIDE SEQUENCE [LARGE SCALE GENOMIC DNA]</scope>
    <source>
        <strain evidence="4">12NC29</strain>
    </source>
</reference>
<evidence type="ECO:0008006" key="7">
    <source>
        <dbReference type="Google" id="ProtNLM"/>
    </source>
</evidence>
<dbReference type="PANTHER" id="PTHR38046">
    <property type="entry name" value="CRYPTIC LOCI REGULATOR 2"/>
    <property type="match status" value="1"/>
</dbReference>
<dbReference type="GO" id="GO:0033553">
    <property type="term" value="C:rDNA heterochromatin"/>
    <property type="evidence" value="ECO:0007669"/>
    <property type="project" value="TreeGrafter"/>
</dbReference>
<dbReference type="PANTHER" id="PTHR38046:SF1">
    <property type="entry name" value="CRYPTIC LOCI REGULATOR 2"/>
    <property type="match status" value="1"/>
</dbReference>
<dbReference type="GO" id="GO:0031934">
    <property type="term" value="C:mating-type region heterochromatin"/>
    <property type="evidence" value="ECO:0007669"/>
    <property type="project" value="TreeGrafter"/>
</dbReference>
<sequence>MAMPDSTPANPIDQQSDHPTFAIHRNSDNPFGPHQIEVLKSDANSTRWPVVGPVMDSKGATCQWALSPIKSKSRWLSSLGKSLANILGLTKNSQKEDWRLKDFPNDYQIYTYTKGTREDQYLYGSTHVNKFRTANEFLPHLQWLVSNKTMDCLCKYCSGAKNQFEVNVAIGLPNLAPKSRPDGNQSADRTKRPKRSRSPTTINQVNSSYKFQGPYLSEELNRDLWENRSNFRKHELVWCLVTDLKVGASPELSRNSQDIGIKYWPGLCDDMTLCNETRAFISIPDDEKDLRGDSSESRNPLKRKLELFQASSQPASNELQHQQRFQWSIRLLGLSDIVVREEKQILPWLFKTADLKQKFGMNKKQAFRLPPHVRNKHSTMRPTLASFANADETLIAFQLAIQIAGNLEEFWSAHDRYDALTDPEANEKPGSAHRAASQDRVVTDLPTTWFQGIWWGAEQIWVYDLVRLNEFKLGPDLSLKAKAPAANSTNTTTPTRKPGEDCYFLKLEGIYRDEKGMKLIIMGKIFDLVPNPKSPTTPPLSSPSLNTEKRRCNKSKKWMPDPPAGFKFRQLTRSKDMNYFTIECIAGRYYSPTRKNSSDKFSEICRRLTANLSQECEKNSNHSTLVAPNASLFGLTPGQKNFMRCRTWRPSRADSMFDAEALAEQDLISLYEKMKSNKLSRSVSHADENNFTQNTQPSSNTNQHKSNSNERSHKSKQQDQDRIVIIELDS</sequence>
<accession>A0A2N5RUS3</accession>
<name>A0A2N5RUS3_9BASI</name>
<dbReference type="GO" id="GO:0070824">
    <property type="term" value="C:SHREC complex"/>
    <property type="evidence" value="ECO:0007669"/>
    <property type="project" value="InterPro"/>
</dbReference>
<evidence type="ECO:0000313" key="5">
    <source>
        <dbReference type="EMBL" id="PLW16877.1"/>
    </source>
</evidence>
<comment type="caution">
    <text evidence="4">The sequence shown here is derived from an EMBL/GenBank/DDBJ whole genome shotgun (WGS) entry which is preliminary data.</text>
</comment>
<dbReference type="InterPro" id="IPR038986">
    <property type="entry name" value="Clr2"/>
</dbReference>
<evidence type="ECO:0000256" key="1">
    <source>
        <dbReference type="SAM" id="MobiDB-lite"/>
    </source>
</evidence>
<dbReference type="EMBL" id="PGCJ01000861">
    <property type="protein sequence ID" value="PLW16877.1"/>
    <property type="molecule type" value="Genomic_DNA"/>
</dbReference>
<evidence type="ECO:0000313" key="6">
    <source>
        <dbReference type="Proteomes" id="UP000235388"/>
    </source>
</evidence>
<organism evidence="4 6">
    <name type="scientific">Puccinia coronata f. sp. avenae</name>
    <dbReference type="NCBI Taxonomy" id="200324"/>
    <lineage>
        <taxon>Eukaryota</taxon>
        <taxon>Fungi</taxon>
        <taxon>Dikarya</taxon>
        <taxon>Basidiomycota</taxon>
        <taxon>Pucciniomycotina</taxon>
        <taxon>Pucciniomycetes</taxon>
        <taxon>Pucciniales</taxon>
        <taxon>Pucciniaceae</taxon>
        <taxon>Puccinia</taxon>
    </lineage>
</organism>
<keyword evidence="6" id="KW-1185">Reference proteome</keyword>
<dbReference type="GO" id="GO:0030466">
    <property type="term" value="P:silent mating-type cassette heterochromatin formation"/>
    <property type="evidence" value="ECO:0007669"/>
    <property type="project" value="TreeGrafter"/>
</dbReference>
<feature type="domain" description="Cryptic loci regulator 2 N-terminal" evidence="3">
    <location>
        <begin position="98"/>
        <end position="157"/>
    </location>
</feature>
<dbReference type="Proteomes" id="UP000235388">
    <property type="component" value="Unassembled WGS sequence"/>
</dbReference>
<feature type="compositionally biased region" description="Polar residues" evidence="1">
    <location>
        <begin position="7"/>
        <end position="18"/>
    </location>
</feature>
<evidence type="ECO:0000313" key="4">
    <source>
        <dbReference type="EMBL" id="PLW04743.1"/>
    </source>
</evidence>